<dbReference type="EMBL" id="JACIFP010000001">
    <property type="protein sequence ID" value="MBB4134644.1"/>
    <property type="molecule type" value="Genomic_DNA"/>
</dbReference>
<gene>
    <name evidence="1" type="ORF">BKA16_001196</name>
</gene>
<reference evidence="1 2" key="1">
    <citation type="submission" date="2020-08" db="EMBL/GenBank/DDBJ databases">
        <title>Sequencing the genomes of 1000 actinobacteria strains.</title>
        <authorList>
            <person name="Klenk H.-P."/>
        </authorList>
    </citation>
    <scope>NUCLEOTIDE SEQUENCE [LARGE SCALE GENOMIC DNA]</scope>
    <source>
        <strain evidence="1 2">DSM 45298</strain>
    </source>
</reference>
<evidence type="ECO:0000313" key="1">
    <source>
        <dbReference type="EMBL" id="MBB4134644.1"/>
    </source>
</evidence>
<name>A0A840EWG5_9ACTN</name>
<protein>
    <submittedName>
        <fullName evidence="1">Uncharacterized protein</fullName>
    </submittedName>
</protein>
<comment type="caution">
    <text evidence="1">The sequence shown here is derived from an EMBL/GenBank/DDBJ whole genome shotgun (WGS) entry which is preliminary data.</text>
</comment>
<proteinExistence type="predicted"/>
<keyword evidence="2" id="KW-1185">Reference proteome</keyword>
<dbReference type="RefSeq" id="WP_183369782.1">
    <property type="nucleotide sequence ID" value="NZ_BAABHL010000092.1"/>
</dbReference>
<evidence type="ECO:0000313" key="2">
    <source>
        <dbReference type="Proteomes" id="UP000551501"/>
    </source>
</evidence>
<dbReference type="Proteomes" id="UP000551501">
    <property type="component" value="Unassembled WGS sequence"/>
</dbReference>
<accession>A0A840EWG5</accession>
<sequence length="145" mass="15856">MIDNIPAWRLGQLASIVVSQLQTEIENTVRPDNAVAKITAVDMLIRNLALIAMDHGISVENLPIRHAPDGRIIGAGRRLRGTHARRIIDDLTAIDDTHVQIRRHLRYAAITSPHAFSHVAEAAEAAELDANAARIAALNDWSKPA</sequence>
<organism evidence="1 2">
    <name type="scientific">Gordonia humi</name>
    <dbReference type="NCBI Taxonomy" id="686429"/>
    <lineage>
        <taxon>Bacteria</taxon>
        <taxon>Bacillati</taxon>
        <taxon>Actinomycetota</taxon>
        <taxon>Actinomycetes</taxon>
        <taxon>Mycobacteriales</taxon>
        <taxon>Gordoniaceae</taxon>
        <taxon>Gordonia</taxon>
    </lineage>
</organism>
<dbReference type="AlphaFoldDB" id="A0A840EWG5"/>